<dbReference type="AlphaFoldDB" id="A0A9P8PUR4"/>
<dbReference type="PANTHER" id="PTHR13056">
    <property type="entry name" value="VACUOLAR FUSION PROTEIN CCZ1 HOMOLOG-RELATED"/>
    <property type="match status" value="1"/>
</dbReference>
<reference evidence="1" key="1">
    <citation type="journal article" date="2021" name="Open Biol.">
        <title>Shared evolutionary footprints suggest mitochondrial oxidative damage underlies multiple complex I losses in fungi.</title>
        <authorList>
            <person name="Schikora-Tamarit M.A."/>
            <person name="Marcet-Houben M."/>
            <person name="Nosek J."/>
            <person name="Gabaldon T."/>
        </authorList>
    </citation>
    <scope>NUCLEOTIDE SEQUENCE</scope>
    <source>
        <strain evidence="1">NCAIM Y.01608</strain>
    </source>
</reference>
<evidence type="ECO:0000313" key="2">
    <source>
        <dbReference type="Proteomes" id="UP000788993"/>
    </source>
</evidence>
<name>A0A9P8PUR4_9ASCO</name>
<proteinExistence type="predicted"/>
<dbReference type="PANTHER" id="PTHR13056:SF0">
    <property type="entry name" value="VACUOLAR FUSION PROTEIN CCZ1 HOMOLOG-RELATED"/>
    <property type="match status" value="1"/>
</dbReference>
<sequence>MNVFNAIHSSTSNLISRTGNTGSNGTQPPQLLYFYIIDPSLGDPSKEDDQQLINQILVYLNFEDRDVLETEKAKRIGFIQGLGAFAGRFNGSGNDSLNYIDTDKSRVVTGIFEEKYHFFCGFRFAKAGQSYVRRGIATPTYLLNEFQYGYNLYRINYGPIDRNAKTRLQDWWRIWLTQKFEYPSGFGLTDRGVLNLFSGYRRSSVELPPGFKDNLKNALKQFSLKNSSLVDLLIMNTNWTPTKNFGVVYLNEESPIPREWLINLVNHFERLDLTIGLSTYSLRLSNIPSLKTYYAAIQASSGGNPTLLDRSILQPAIYIHEQLTTHVFNPFTSAINTVASVPQLVSSIGLFGLGSSSNEEPEVMDETVVEAPQSQESLATELTGKYLLGETSDGRITKTVHLGDFIVEMVVYEINGILFTLLFKEIGQEMDFFASLQSQLDEIYSSYFSDVVATQLRSMEKDLKEKSEFFYLIYNPLTKEIKTSLPNIPDSDDIKEIKTSVLPSEGVNRTQIINLSLSLMTHMLENRGLMGLEPVEKLVKINRNWWCLHKMVDGKSVIALKKFSPSEFNLEADSLVASFGAEFSKWFNESLRSGFI</sequence>
<dbReference type="OrthoDB" id="240546at2759"/>
<dbReference type="EMBL" id="JAEUBD010000014">
    <property type="protein sequence ID" value="KAH3678728.1"/>
    <property type="molecule type" value="Genomic_DNA"/>
</dbReference>
<protein>
    <recommendedName>
        <fullName evidence="3">CCZ1/INTU/HSP4 first Longin domain-containing protein</fullName>
    </recommendedName>
</protein>
<organism evidence="1 2">
    <name type="scientific">Ogataea polymorpha</name>
    <dbReference type="NCBI Taxonomy" id="460523"/>
    <lineage>
        <taxon>Eukaryota</taxon>
        <taxon>Fungi</taxon>
        <taxon>Dikarya</taxon>
        <taxon>Ascomycota</taxon>
        <taxon>Saccharomycotina</taxon>
        <taxon>Pichiomycetes</taxon>
        <taxon>Pichiales</taxon>
        <taxon>Pichiaceae</taxon>
        <taxon>Ogataea</taxon>
    </lineage>
</organism>
<accession>A0A9P8PUR4</accession>
<evidence type="ECO:0008006" key="3">
    <source>
        <dbReference type="Google" id="ProtNLM"/>
    </source>
</evidence>
<dbReference type="GO" id="GO:0016192">
    <property type="term" value="P:vesicle-mediated transport"/>
    <property type="evidence" value="ECO:0007669"/>
    <property type="project" value="InterPro"/>
</dbReference>
<gene>
    <name evidence="1" type="ORF">OGATHE_000278</name>
</gene>
<dbReference type="InterPro" id="IPR013176">
    <property type="entry name" value="Ccz1"/>
</dbReference>
<dbReference type="Proteomes" id="UP000788993">
    <property type="component" value="Unassembled WGS sequence"/>
</dbReference>
<dbReference type="GO" id="GO:0035658">
    <property type="term" value="C:Mon1-Ccz1 complex"/>
    <property type="evidence" value="ECO:0007669"/>
    <property type="project" value="InterPro"/>
</dbReference>
<evidence type="ECO:0000313" key="1">
    <source>
        <dbReference type="EMBL" id="KAH3678728.1"/>
    </source>
</evidence>
<comment type="caution">
    <text evidence="1">The sequence shown here is derived from an EMBL/GenBank/DDBJ whole genome shotgun (WGS) entry which is preliminary data.</text>
</comment>
<keyword evidence="2" id="KW-1185">Reference proteome</keyword>
<reference evidence="1" key="2">
    <citation type="submission" date="2021-01" db="EMBL/GenBank/DDBJ databases">
        <authorList>
            <person name="Schikora-Tamarit M.A."/>
        </authorList>
    </citation>
    <scope>NUCLEOTIDE SEQUENCE</scope>
    <source>
        <strain evidence="1">NCAIM Y.01608</strain>
    </source>
</reference>